<dbReference type="Gene3D" id="1.10.10.1210">
    <property type="entry name" value="MAGE homology domain, winged helix WH2 motif"/>
    <property type="match status" value="1"/>
</dbReference>
<comment type="caution">
    <text evidence="2">The sequence shown here is derived from an EMBL/GenBank/DDBJ whole genome shotgun (WGS) entry which is preliminary data.</text>
</comment>
<proteinExistence type="predicted"/>
<organism evidence="2 3">
    <name type="scientific">Marmota monax</name>
    <name type="common">Woodchuck</name>
    <dbReference type="NCBI Taxonomy" id="9995"/>
    <lineage>
        <taxon>Eukaryota</taxon>
        <taxon>Metazoa</taxon>
        <taxon>Chordata</taxon>
        <taxon>Craniata</taxon>
        <taxon>Vertebrata</taxon>
        <taxon>Euteleostomi</taxon>
        <taxon>Mammalia</taxon>
        <taxon>Eutheria</taxon>
        <taxon>Euarchontoglires</taxon>
        <taxon>Glires</taxon>
        <taxon>Rodentia</taxon>
        <taxon>Sciuromorpha</taxon>
        <taxon>Sciuridae</taxon>
        <taxon>Xerinae</taxon>
        <taxon>Marmotini</taxon>
        <taxon>Marmota</taxon>
    </lineage>
</organism>
<dbReference type="PROSITE" id="PS50838">
    <property type="entry name" value="MAGE"/>
    <property type="match status" value="1"/>
</dbReference>
<dbReference type="InterPro" id="IPR041898">
    <property type="entry name" value="MAGE_WH1"/>
</dbReference>
<dbReference type="PANTHER" id="PTHR11736:SF153">
    <property type="entry name" value="MELANOMA-ASSOCIATED ANTIGEN 10"/>
    <property type="match status" value="1"/>
</dbReference>
<accession>A0A5E4CB54</accession>
<feature type="domain" description="MAGE" evidence="1">
    <location>
        <begin position="1"/>
        <end position="163"/>
    </location>
</feature>
<dbReference type="InterPro" id="IPR041899">
    <property type="entry name" value="MAGE_WH2"/>
</dbReference>
<dbReference type="InterPro" id="IPR002190">
    <property type="entry name" value="MHD_dom"/>
</dbReference>
<gene>
    <name evidence="2" type="ORF">MONAX_5E013656</name>
</gene>
<dbReference type="Gene3D" id="1.10.10.1200">
    <property type="entry name" value="MAGE homology domain, winged helix WH1 motif"/>
    <property type="match status" value="1"/>
</dbReference>
<evidence type="ECO:0000259" key="1">
    <source>
        <dbReference type="PROSITE" id="PS50838"/>
    </source>
</evidence>
<reference evidence="2" key="1">
    <citation type="submission" date="2019-04" db="EMBL/GenBank/DDBJ databases">
        <authorList>
            <person name="Alioto T."/>
            <person name="Alioto T."/>
        </authorList>
    </citation>
    <scope>NUCLEOTIDE SEQUENCE [LARGE SCALE GENOMIC DNA]</scope>
</reference>
<dbReference type="GO" id="GO:0005634">
    <property type="term" value="C:nucleus"/>
    <property type="evidence" value="ECO:0007669"/>
    <property type="project" value="TreeGrafter"/>
</dbReference>
<dbReference type="Pfam" id="PF01454">
    <property type="entry name" value="MAGE"/>
    <property type="match status" value="1"/>
</dbReference>
<dbReference type="PANTHER" id="PTHR11736">
    <property type="entry name" value="MELANOMA-ASSOCIATED ANTIGEN MAGE ANTIGEN"/>
    <property type="match status" value="1"/>
</dbReference>
<dbReference type="GO" id="GO:0000122">
    <property type="term" value="P:negative regulation of transcription by RNA polymerase II"/>
    <property type="evidence" value="ECO:0007669"/>
    <property type="project" value="TreeGrafter"/>
</dbReference>
<feature type="non-terminal residue" evidence="2">
    <location>
        <position position="1"/>
    </location>
</feature>
<keyword evidence="3" id="KW-1185">Reference proteome</keyword>
<dbReference type="EMBL" id="CABDUW010001149">
    <property type="protein sequence ID" value="VTJ79073.1"/>
    <property type="molecule type" value="Genomic_DNA"/>
</dbReference>
<sequence length="163" mass="18612">YQMTEPVTNAEMLNSVIRDNQEHFPMIFSKASECMQLVFGIDIEVDPSSHSYILVIALGLIYDGMLSDEQSMPKTGLLINILIVIFLDGSCTPEKVVWEVLSVMGMHAGREHFIYGEPRKLISEDLVEEQYLEYRQVPSSDPVWYEFLWGPRAHAETSKVKVL</sequence>
<dbReference type="FunFam" id="1.10.10.1210:FF:000001">
    <property type="entry name" value="melanoma-associated antigen D1"/>
    <property type="match status" value="1"/>
</dbReference>
<evidence type="ECO:0000313" key="3">
    <source>
        <dbReference type="Proteomes" id="UP000335636"/>
    </source>
</evidence>
<dbReference type="AlphaFoldDB" id="A0A5E4CB54"/>
<evidence type="ECO:0000313" key="2">
    <source>
        <dbReference type="EMBL" id="VTJ79073.1"/>
    </source>
</evidence>
<protein>
    <recommendedName>
        <fullName evidence="1">MAGE domain-containing protein</fullName>
    </recommendedName>
</protein>
<name>A0A5E4CB54_MARMO</name>
<dbReference type="Proteomes" id="UP000335636">
    <property type="component" value="Unassembled WGS sequence"/>
</dbReference>
<dbReference type="SMART" id="SM01373">
    <property type="entry name" value="MAGE"/>
    <property type="match status" value="1"/>
</dbReference>
<dbReference type="InterPro" id="IPR037445">
    <property type="entry name" value="MAGE"/>
</dbReference>